<dbReference type="EMBL" id="BK016135">
    <property type="protein sequence ID" value="DAF97645.1"/>
    <property type="molecule type" value="Genomic_DNA"/>
</dbReference>
<organism evidence="1">
    <name type="scientific">Siphoviridae sp. ct4fm14</name>
    <dbReference type="NCBI Taxonomy" id="2825331"/>
    <lineage>
        <taxon>Viruses</taxon>
        <taxon>Duplodnaviria</taxon>
        <taxon>Heunggongvirae</taxon>
        <taxon>Uroviricota</taxon>
        <taxon>Caudoviricetes</taxon>
    </lineage>
</organism>
<sequence>MKVYLAGKITGDPGYRAKFRAARERVEWMGHIALDPSLLPEGMETADYMRICTAMLDSADAIGLLRDWADSPCAKCEMALAQYLGKRIIHVDMIQGPVRRGENG</sequence>
<evidence type="ECO:0000313" key="1">
    <source>
        <dbReference type="EMBL" id="DAF97645.1"/>
    </source>
</evidence>
<proteinExistence type="predicted"/>
<dbReference type="Gene3D" id="3.40.50.450">
    <property type="match status" value="1"/>
</dbReference>
<reference evidence="1" key="1">
    <citation type="journal article" date="2021" name="Proc. Natl. Acad. Sci. U.S.A.">
        <title>A Catalog of Tens of Thousands of Viruses from Human Metagenomes Reveals Hidden Associations with Chronic Diseases.</title>
        <authorList>
            <person name="Tisza M.J."/>
            <person name="Buck C.B."/>
        </authorList>
    </citation>
    <scope>NUCLEOTIDE SEQUENCE</scope>
    <source>
        <strain evidence="1">Ct4fm14</strain>
    </source>
</reference>
<name>A0A8S5UT48_9CAUD</name>
<dbReference type="InterPro" id="IPR025518">
    <property type="entry name" value="DUF4406"/>
</dbReference>
<accession>A0A8S5UT48</accession>
<dbReference type="SUPFAM" id="SSF52309">
    <property type="entry name" value="N-(deoxy)ribosyltransferase-like"/>
    <property type="match status" value="1"/>
</dbReference>
<dbReference type="Pfam" id="PF14359">
    <property type="entry name" value="DUF4406"/>
    <property type="match status" value="1"/>
</dbReference>
<protein>
    <recommendedName>
        <fullName evidence="2">DUF4406 domain-containing protein</fullName>
    </recommendedName>
</protein>
<evidence type="ECO:0008006" key="2">
    <source>
        <dbReference type="Google" id="ProtNLM"/>
    </source>
</evidence>